<dbReference type="RefSeq" id="WP_200354605.1">
    <property type="nucleotide sequence ID" value="NZ_JAENIL010000008.1"/>
</dbReference>
<dbReference type="InterPro" id="IPR014284">
    <property type="entry name" value="RNA_pol_sigma-70_dom"/>
</dbReference>
<dbReference type="InterPro" id="IPR013325">
    <property type="entry name" value="RNA_pol_sigma_r2"/>
</dbReference>
<dbReference type="Gene3D" id="1.10.1740.10">
    <property type="match status" value="1"/>
</dbReference>
<keyword evidence="9" id="KW-1185">Reference proteome</keyword>
<comment type="similarity">
    <text evidence="1">Belongs to the sigma-70 factor family. ECF subfamily.</text>
</comment>
<dbReference type="SUPFAM" id="SSF88946">
    <property type="entry name" value="Sigma2 domain of RNA polymerase sigma factors"/>
    <property type="match status" value="1"/>
</dbReference>
<comment type="caution">
    <text evidence="8">The sequence shown here is derived from an EMBL/GenBank/DDBJ whole genome shotgun (WGS) entry which is preliminary data.</text>
</comment>
<gene>
    <name evidence="8" type="ORF">JIN87_05890</name>
</gene>
<dbReference type="InterPro" id="IPR039425">
    <property type="entry name" value="RNA_pol_sigma-70-like"/>
</dbReference>
<evidence type="ECO:0000256" key="4">
    <source>
        <dbReference type="ARBA" id="ARBA00023125"/>
    </source>
</evidence>
<dbReference type="InterPro" id="IPR013249">
    <property type="entry name" value="RNA_pol_sigma70_r4_t2"/>
</dbReference>
<dbReference type="InterPro" id="IPR013324">
    <property type="entry name" value="RNA_pol_sigma_r3/r4-like"/>
</dbReference>
<feature type="domain" description="RNA polymerase sigma factor 70 region 4 type 2" evidence="7">
    <location>
        <begin position="136"/>
        <end position="187"/>
    </location>
</feature>
<dbReference type="PANTHER" id="PTHR43133">
    <property type="entry name" value="RNA POLYMERASE ECF-TYPE SIGMA FACTO"/>
    <property type="match status" value="1"/>
</dbReference>
<proteinExistence type="inferred from homology"/>
<keyword evidence="3" id="KW-0731">Sigma factor</keyword>
<reference evidence="8" key="1">
    <citation type="submission" date="2021-01" db="EMBL/GenBank/DDBJ databases">
        <title>Modified the classification status of verrucomicrobia.</title>
        <authorList>
            <person name="Feng X."/>
        </authorList>
    </citation>
    <scope>NUCLEOTIDE SEQUENCE</scope>
    <source>
        <strain evidence="8">KCTC 13126</strain>
    </source>
</reference>
<dbReference type="Proteomes" id="UP000617628">
    <property type="component" value="Unassembled WGS sequence"/>
</dbReference>
<evidence type="ECO:0000256" key="3">
    <source>
        <dbReference type="ARBA" id="ARBA00023082"/>
    </source>
</evidence>
<evidence type="ECO:0000256" key="1">
    <source>
        <dbReference type="ARBA" id="ARBA00010641"/>
    </source>
</evidence>
<evidence type="ECO:0000259" key="6">
    <source>
        <dbReference type="Pfam" id="PF04542"/>
    </source>
</evidence>
<evidence type="ECO:0000259" key="7">
    <source>
        <dbReference type="Pfam" id="PF08281"/>
    </source>
</evidence>
<evidence type="ECO:0000256" key="5">
    <source>
        <dbReference type="ARBA" id="ARBA00023163"/>
    </source>
</evidence>
<feature type="domain" description="RNA polymerase sigma-70 region 2" evidence="6">
    <location>
        <begin position="27"/>
        <end position="93"/>
    </location>
</feature>
<dbReference type="GO" id="GO:0016987">
    <property type="term" value="F:sigma factor activity"/>
    <property type="evidence" value="ECO:0007669"/>
    <property type="project" value="UniProtKB-KW"/>
</dbReference>
<keyword evidence="2" id="KW-0805">Transcription regulation</keyword>
<evidence type="ECO:0000313" key="8">
    <source>
        <dbReference type="EMBL" id="MBK1876391.1"/>
    </source>
</evidence>
<dbReference type="NCBIfam" id="TIGR02937">
    <property type="entry name" value="sigma70-ECF"/>
    <property type="match status" value="1"/>
</dbReference>
<dbReference type="PANTHER" id="PTHR43133:SF8">
    <property type="entry name" value="RNA POLYMERASE SIGMA FACTOR HI_1459-RELATED"/>
    <property type="match status" value="1"/>
</dbReference>
<dbReference type="AlphaFoldDB" id="A0A934RX42"/>
<protein>
    <submittedName>
        <fullName evidence="8">RNA polymerase sigma factor</fullName>
    </submittedName>
</protein>
<keyword evidence="4" id="KW-0238">DNA-binding</keyword>
<dbReference type="InterPro" id="IPR007627">
    <property type="entry name" value="RNA_pol_sigma70_r2"/>
</dbReference>
<dbReference type="Gene3D" id="1.10.10.10">
    <property type="entry name" value="Winged helix-like DNA-binding domain superfamily/Winged helix DNA-binding domain"/>
    <property type="match status" value="1"/>
</dbReference>
<dbReference type="Pfam" id="PF04542">
    <property type="entry name" value="Sigma70_r2"/>
    <property type="match status" value="1"/>
</dbReference>
<dbReference type="CDD" id="cd06171">
    <property type="entry name" value="Sigma70_r4"/>
    <property type="match status" value="1"/>
</dbReference>
<dbReference type="GO" id="GO:0006352">
    <property type="term" value="P:DNA-templated transcription initiation"/>
    <property type="evidence" value="ECO:0007669"/>
    <property type="project" value="InterPro"/>
</dbReference>
<keyword evidence="5" id="KW-0804">Transcription</keyword>
<accession>A0A934RX42</accession>
<organism evidence="8 9">
    <name type="scientific">Pelagicoccus mobilis</name>
    <dbReference type="NCBI Taxonomy" id="415221"/>
    <lineage>
        <taxon>Bacteria</taxon>
        <taxon>Pseudomonadati</taxon>
        <taxon>Verrucomicrobiota</taxon>
        <taxon>Opitutia</taxon>
        <taxon>Puniceicoccales</taxon>
        <taxon>Pelagicoccaceae</taxon>
        <taxon>Pelagicoccus</taxon>
    </lineage>
</organism>
<sequence length="225" mass="25977">MRKNAAEDHELMRALIREDSGALERIIEKWERPLFSFAFRYTQNEFVTRDIVQETFVRIFTKRDSYDFSYPLASWIFTIAANLCKNRARWQKRHPEVSLDTGLSSGDGGEEASLLEVVPAEASLPAEDIEKEEDLDLLKRAVMSLPHDLRTAVLLHHYQDLSYKEIAEVVGCSARGVETRLYRARKILRQRVQASVERDESSQKKKVRFETRTLNESLGQLSCSP</sequence>
<dbReference type="EMBL" id="JAENIL010000008">
    <property type="protein sequence ID" value="MBK1876391.1"/>
    <property type="molecule type" value="Genomic_DNA"/>
</dbReference>
<evidence type="ECO:0000256" key="2">
    <source>
        <dbReference type="ARBA" id="ARBA00023015"/>
    </source>
</evidence>
<evidence type="ECO:0000313" key="9">
    <source>
        <dbReference type="Proteomes" id="UP000617628"/>
    </source>
</evidence>
<dbReference type="InterPro" id="IPR036388">
    <property type="entry name" value="WH-like_DNA-bd_sf"/>
</dbReference>
<dbReference type="SUPFAM" id="SSF88659">
    <property type="entry name" value="Sigma3 and sigma4 domains of RNA polymerase sigma factors"/>
    <property type="match status" value="1"/>
</dbReference>
<dbReference type="GO" id="GO:0003677">
    <property type="term" value="F:DNA binding"/>
    <property type="evidence" value="ECO:0007669"/>
    <property type="project" value="UniProtKB-KW"/>
</dbReference>
<dbReference type="Pfam" id="PF08281">
    <property type="entry name" value="Sigma70_r4_2"/>
    <property type="match status" value="1"/>
</dbReference>
<name>A0A934RX42_9BACT</name>